<dbReference type="SUPFAM" id="SSF51569">
    <property type="entry name" value="Aldolase"/>
    <property type="match status" value="2"/>
</dbReference>
<dbReference type="CDD" id="cd00408">
    <property type="entry name" value="DHDPS-like"/>
    <property type="match status" value="1"/>
</dbReference>
<gene>
    <name evidence="2" type="ORF">RDB_LOCUS11768</name>
</gene>
<protein>
    <recommendedName>
        <fullName evidence="4">4-hydroxy-2-oxoglutarate aldolase, mitochondrial</fullName>
    </recommendedName>
</protein>
<dbReference type="PANTHER" id="PTHR12128">
    <property type="entry name" value="DIHYDRODIPICOLINATE SYNTHASE"/>
    <property type="match status" value="1"/>
</dbReference>
<dbReference type="EMBL" id="CAJMWZ010000651">
    <property type="protein sequence ID" value="CAE6423043.1"/>
    <property type="molecule type" value="Genomic_DNA"/>
</dbReference>
<dbReference type="Proteomes" id="UP000663850">
    <property type="component" value="Unassembled WGS sequence"/>
</dbReference>
<sequence>MNLADQCLNILGIYVPTLCFFKGEKQEVDHETITKHVQRLARAGVQGLVANGTTGEPSHLSRAERVAVIKTHRAALDSAGFHKLPLIVGTGVSSTWETIELTKEAADAGLYWSIYSKYTLYAVDHGFLRSRLFFSFGSHGPESCRFKCADAMSLLIGTTTSNEPFSTTQQHDPHRPSSRCNPKRGIYVPTLCFFKGEKQEVDHETIAKHVQRLARAGVQGLVANGTTGELPFACEPSHLSRTERLAVIKTHRAALDSAGFHKLPLIVGTGVSSTWETIELTKEAAEAGGSFAMIIPPGYFKSAMTDASIEAFYTEVADASPIPILLYNFPGVGASNGIDLELSLIAKLAKHPNIVGIKLSCGNLGKAARLAALYSQDEFAIFMGLAEMLLHGLTGSGISGAITGLANDAPKACIRVYESYAKGDLEGARKAQQEVSTAGEIELKGGIHAMRYGCVHYFGYGGESRRPFQPISEELKAKTVAWLDPVMDREK</sequence>
<dbReference type="InterPro" id="IPR013785">
    <property type="entry name" value="Aldolase_TIM"/>
</dbReference>
<dbReference type="AlphaFoldDB" id="A0A8H3AI78"/>
<dbReference type="GO" id="GO:0008840">
    <property type="term" value="F:4-hydroxy-tetrahydrodipicolinate synthase activity"/>
    <property type="evidence" value="ECO:0007669"/>
    <property type="project" value="TreeGrafter"/>
</dbReference>
<reference evidence="2" key="1">
    <citation type="submission" date="2021-01" db="EMBL/GenBank/DDBJ databases">
        <authorList>
            <person name="Kaushik A."/>
        </authorList>
    </citation>
    <scope>NUCLEOTIDE SEQUENCE</scope>
    <source>
        <strain evidence="2">Type strain: AG8-Rh-89/</strain>
    </source>
</reference>
<name>A0A8H3AI78_9AGAM</name>
<keyword evidence="1" id="KW-0456">Lyase</keyword>
<organism evidence="2 3">
    <name type="scientific">Rhizoctonia solani</name>
    <dbReference type="NCBI Taxonomy" id="456999"/>
    <lineage>
        <taxon>Eukaryota</taxon>
        <taxon>Fungi</taxon>
        <taxon>Dikarya</taxon>
        <taxon>Basidiomycota</taxon>
        <taxon>Agaricomycotina</taxon>
        <taxon>Agaricomycetes</taxon>
        <taxon>Cantharellales</taxon>
        <taxon>Ceratobasidiaceae</taxon>
        <taxon>Rhizoctonia</taxon>
    </lineage>
</organism>
<dbReference type="InterPro" id="IPR002220">
    <property type="entry name" value="DapA-like"/>
</dbReference>
<evidence type="ECO:0000256" key="1">
    <source>
        <dbReference type="ARBA" id="ARBA00023239"/>
    </source>
</evidence>
<dbReference type="Gene3D" id="3.20.20.70">
    <property type="entry name" value="Aldolase class I"/>
    <property type="match status" value="2"/>
</dbReference>
<comment type="caution">
    <text evidence="2">The sequence shown here is derived from an EMBL/GenBank/DDBJ whole genome shotgun (WGS) entry which is preliminary data.</text>
</comment>
<evidence type="ECO:0000313" key="2">
    <source>
        <dbReference type="EMBL" id="CAE6423043.1"/>
    </source>
</evidence>
<dbReference type="Pfam" id="PF00701">
    <property type="entry name" value="DHDPS"/>
    <property type="match status" value="2"/>
</dbReference>
<dbReference type="PRINTS" id="PR00146">
    <property type="entry name" value="DHPICSNTHASE"/>
</dbReference>
<proteinExistence type="predicted"/>
<evidence type="ECO:0008006" key="4">
    <source>
        <dbReference type="Google" id="ProtNLM"/>
    </source>
</evidence>
<dbReference type="OrthoDB" id="296187at2759"/>
<accession>A0A8H3AI78</accession>
<dbReference type="SMART" id="SM01130">
    <property type="entry name" value="DHDPS"/>
    <property type="match status" value="1"/>
</dbReference>
<evidence type="ECO:0000313" key="3">
    <source>
        <dbReference type="Proteomes" id="UP000663850"/>
    </source>
</evidence>
<dbReference type="PANTHER" id="PTHR12128:SF66">
    <property type="entry name" value="4-HYDROXY-2-OXOGLUTARATE ALDOLASE, MITOCHONDRIAL"/>
    <property type="match status" value="1"/>
</dbReference>